<proteinExistence type="predicted"/>
<evidence type="ECO:0000313" key="2">
    <source>
        <dbReference type="Proteomes" id="UP000029453"/>
    </source>
</evidence>
<dbReference type="AlphaFoldDB" id="M9M5K7"/>
<accession>M9M5K7</accession>
<dbReference type="EMBL" id="BALG01000476">
    <property type="protein sequence ID" value="GAC44424.1"/>
    <property type="molecule type" value="Genomic_DNA"/>
</dbReference>
<evidence type="ECO:0000313" key="1">
    <source>
        <dbReference type="EMBL" id="GAC44424.1"/>
    </source>
</evidence>
<organism evidence="1 2">
    <name type="scientific">Paenibacillus popilliae ATCC 14706</name>
    <dbReference type="NCBI Taxonomy" id="1212764"/>
    <lineage>
        <taxon>Bacteria</taxon>
        <taxon>Bacillati</taxon>
        <taxon>Bacillota</taxon>
        <taxon>Bacilli</taxon>
        <taxon>Bacillales</taxon>
        <taxon>Paenibacillaceae</taxon>
        <taxon>Paenibacillus</taxon>
    </lineage>
</organism>
<reference evidence="1 2" key="1">
    <citation type="submission" date="2012-10" db="EMBL/GenBank/DDBJ databases">
        <title>Draft Genome Sequence of Paenibacillus popilliae ATCC 14706T.</title>
        <authorList>
            <person name="Iiyama K."/>
            <person name="Mori K."/>
            <person name="Mon H."/>
            <person name="Chieda Y."/>
            <person name="Lee J.M."/>
            <person name="Kusakabe T."/>
            <person name="Tashiro K."/>
            <person name="Asano S."/>
            <person name="Yasunaga-Aoki C."/>
            <person name="Shimizu S."/>
        </authorList>
    </citation>
    <scope>NUCLEOTIDE SEQUENCE [LARGE SCALE GENOMIC DNA]</scope>
    <source>
        <strain evidence="1 2">ATCC 14706</strain>
    </source>
</reference>
<protein>
    <submittedName>
        <fullName evidence="1">Septum formation topological specificity factor</fullName>
    </submittedName>
</protein>
<sequence>MSFPQQLPLVYVWQRGLFPATVYVPAQLMFIMRQTASKYVPLDKEQWNVTCMPRSDDGRDRETERQ</sequence>
<gene>
    <name evidence="1" type="ORF">PPOP_3829</name>
</gene>
<keyword evidence="2" id="KW-1185">Reference proteome</keyword>
<name>M9M5K7_PAEPP</name>
<comment type="caution">
    <text evidence="1">The sequence shown here is derived from an EMBL/GenBank/DDBJ whole genome shotgun (WGS) entry which is preliminary data.</text>
</comment>
<dbReference type="Proteomes" id="UP000029453">
    <property type="component" value="Unassembled WGS sequence"/>
</dbReference>